<sequence length="174" mass="18455">MKPFSCSFHGDFAALPLSSSIISSSEWKCPGRCRLVLQTCMNNARRHMPGSHRNAQTNLQVTCNLSVAWQSLPPAWRVIAAGVGVACICFVGQKALQRGPKEKGRNPGIPTVGMSGDGGSHVQMIVKGATSFQDHVGPWSVQDLTIGLAAMAKVAEKEPPPPPGRPVEELSGDA</sequence>
<gene>
    <name evidence="2" type="ORF">GOP47_0008546</name>
</gene>
<accession>A0A9D4ZKJ3</accession>
<feature type="region of interest" description="Disordered" evidence="1">
    <location>
        <begin position="155"/>
        <end position="174"/>
    </location>
</feature>
<evidence type="ECO:0000256" key="1">
    <source>
        <dbReference type="SAM" id="MobiDB-lite"/>
    </source>
</evidence>
<reference evidence="2" key="1">
    <citation type="submission" date="2021-01" db="EMBL/GenBank/DDBJ databases">
        <title>Adiantum capillus-veneris genome.</title>
        <authorList>
            <person name="Fang Y."/>
            <person name="Liao Q."/>
        </authorList>
    </citation>
    <scope>NUCLEOTIDE SEQUENCE</scope>
    <source>
        <strain evidence="2">H3</strain>
        <tissue evidence="2">Leaf</tissue>
    </source>
</reference>
<dbReference type="OrthoDB" id="438440at2759"/>
<protein>
    <submittedName>
        <fullName evidence="2">Uncharacterized protein</fullName>
    </submittedName>
</protein>
<dbReference type="AlphaFoldDB" id="A0A9D4ZKJ3"/>
<dbReference type="EMBL" id="JABFUD020000008">
    <property type="protein sequence ID" value="KAI5076481.1"/>
    <property type="molecule type" value="Genomic_DNA"/>
</dbReference>
<evidence type="ECO:0000313" key="3">
    <source>
        <dbReference type="Proteomes" id="UP000886520"/>
    </source>
</evidence>
<organism evidence="2 3">
    <name type="scientific">Adiantum capillus-veneris</name>
    <name type="common">Maidenhair fern</name>
    <dbReference type="NCBI Taxonomy" id="13818"/>
    <lineage>
        <taxon>Eukaryota</taxon>
        <taxon>Viridiplantae</taxon>
        <taxon>Streptophyta</taxon>
        <taxon>Embryophyta</taxon>
        <taxon>Tracheophyta</taxon>
        <taxon>Polypodiopsida</taxon>
        <taxon>Polypodiidae</taxon>
        <taxon>Polypodiales</taxon>
        <taxon>Pteridineae</taxon>
        <taxon>Pteridaceae</taxon>
        <taxon>Vittarioideae</taxon>
        <taxon>Adiantum</taxon>
    </lineage>
</organism>
<keyword evidence="3" id="KW-1185">Reference proteome</keyword>
<comment type="caution">
    <text evidence="2">The sequence shown here is derived from an EMBL/GenBank/DDBJ whole genome shotgun (WGS) entry which is preliminary data.</text>
</comment>
<dbReference type="Proteomes" id="UP000886520">
    <property type="component" value="Chromosome 8"/>
</dbReference>
<name>A0A9D4ZKJ3_ADICA</name>
<proteinExistence type="predicted"/>
<evidence type="ECO:0000313" key="2">
    <source>
        <dbReference type="EMBL" id="KAI5076481.1"/>
    </source>
</evidence>